<feature type="transmembrane region" description="Helical" evidence="15">
    <location>
        <begin position="549"/>
        <end position="573"/>
    </location>
</feature>
<evidence type="ECO:0000256" key="14">
    <source>
        <dbReference type="ARBA" id="ARBA00038442"/>
    </source>
</evidence>
<keyword evidence="6" id="KW-0967">Endosome</keyword>
<feature type="transmembrane region" description="Helical" evidence="15">
    <location>
        <begin position="447"/>
        <end position="468"/>
    </location>
</feature>
<evidence type="ECO:0000259" key="16">
    <source>
        <dbReference type="Pfam" id="PF01490"/>
    </source>
</evidence>
<keyword evidence="8 15" id="KW-1133">Transmembrane helix</keyword>
<dbReference type="OrthoDB" id="294730at2759"/>
<evidence type="ECO:0000256" key="8">
    <source>
        <dbReference type="ARBA" id="ARBA00022989"/>
    </source>
</evidence>
<evidence type="ECO:0000256" key="2">
    <source>
        <dbReference type="ARBA" id="ARBA00004155"/>
    </source>
</evidence>
<dbReference type="GO" id="GO:0015179">
    <property type="term" value="F:L-amino acid transmembrane transporter activity"/>
    <property type="evidence" value="ECO:0007669"/>
    <property type="project" value="TreeGrafter"/>
</dbReference>
<keyword evidence="12" id="KW-0325">Glycoprotein</keyword>
<keyword evidence="17" id="KW-1185">Reference proteome</keyword>
<evidence type="ECO:0000256" key="4">
    <source>
        <dbReference type="ARBA" id="ARBA00022692"/>
    </source>
</evidence>
<feature type="domain" description="Amino acid transporter transmembrane" evidence="16">
    <location>
        <begin position="138"/>
        <end position="253"/>
    </location>
</feature>
<keyword evidence="10 15" id="KW-0472">Membrane</keyword>
<feature type="transmembrane region" description="Helical" evidence="15">
    <location>
        <begin position="168"/>
        <end position="190"/>
    </location>
</feature>
<dbReference type="GO" id="GO:0031902">
    <property type="term" value="C:late endosome membrane"/>
    <property type="evidence" value="ECO:0007669"/>
    <property type="project" value="UniProtKB-SubCell"/>
</dbReference>
<sequence>MRDLIRNYKNTISGKIPNDSGSETDPLVSSCNSTSTCTSQDDCMFNDTEFSDYETEKPKIGTSVSLPFSYQNGRGKPEKFIGNYRSISIDGFHKEETDVGRYQFISNLGNAFSASCTSLLSKSLEYQEMGGTKSIKTQSSLVTIFAIWNTTMGSSLLAMAWGMEKAGLIPGIIINILVAGFCLYTCYVLLKINENHGVIGQNNEVSELCRMLIGKWAEVIAKVFSLVVLIGANIVYWVLMSNFLYNSVQLFYDYLFPSSVTLDSNDTLLCPSASVWNVSNTNSNYVLQPDVPKTGFARFWDLYSTVPVILGIIMFPLLNFKSPTFFTKFNSLGTTSVMYLLIFAAVKATSWGINIPGWQSLFNLKTTFCALSGMLSLSYFIHNIIISVMRSNSNQENNVRDLSIAFGLVTFTYLFLGIAFYITFPLAKSCIQDNILDNFNKRDTLTIIARLLLLFQLVTVFPLISFMLRNDIFTNVDLFFKNYSPGHFSYVKVVILNLGIIAVCILFACFLPKIGTLIRYTGALSGMVYIFLLPSLLKIASLRKEGQLTVFKLVFQLCIIGLGVLNLISQFFIAD</sequence>
<dbReference type="PANTHER" id="PTHR22950:SF244">
    <property type="entry name" value="NEUTRAL AMINO ACID TRANSPORTER 9"/>
    <property type="match status" value="1"/>
</dbReference>
<evidence type="ECO:0000313" key="17">
    <source>
        <dbReference type="Proteomes" id="UP000192223"/>
    </source>
</evidence>
<feature type="transmembrane region" description="Helical" evidence="15">
    <location>
        <begin position="402"/>
        <end position="427"/>
    </location>
</feature>
<dbReference type="GeneID" id="108735830"/>
<organism evidence="17 18">
    <name type="scientific">Agrilus planipennis</name>
    <name type="common">Emerald ash borer</name>
    <name type="synonym">Agrilus marcopoli</name>
    <dbReference type="NCBI Taxonomy" id="224129"/>
    <lineage>
        <taxon>Eukaryota</taxon>
        <taxon>Metazoa</taxon>
        <taxon>Ecdysozoa</taxon>
        <taxon>Arthropoda</taxon>
        <taxon>Hexapoda</taxon>
        <taxon>Insecta</taxon>
        <taxon>Pterygota</taxon>
        <taxon>Neoptera</taxon>
        <taxon>Endopterygota</taxon>
        <taxon>Coleoptera</taxon>
        <taxon>Polyphaga</taxon>
        <taxon>Elateriformia</taxon>
        <taxon>Buprestoidea</taxon>
        <taxon>Buprestidae</taxon>
        <taxon>Agrilinae</taxon>
        <taxon>Agrilus</taxon>
    </lineage>
</organism>
<evidence type="ECO:0000256" key="7">
    <source>
        <dbReference type="ARBA" id="ARBA00022970"/>
    </source>
</evidence>
<feature type="transmembrane region" description="Helical" evidence="15">
    <location>
        <begin position="302"/>
        <end position="320"/>
    </location>
</feature>
<feature type="transmembrane region" description="Helical" evidence="15">
    <location>
        <begin position="141"/>
        <end position="162"/>
    </location>
</feature>
<keyword evidence="3" id="KW-0813">Transport</keyword>
<dbReference type="KEGG" id="apln:108735830"/>
<evidence type="ECO:0000313" key="18">
    <source>
        <dbReference type="RefSeq" id="XP_018323512.1"/>
    </source>
</evidence>
<evidence type="ECO:0000256" key="3">
    <source>
        <dbReference type="ARBA" id="ARBA00022448"/>
    </source>
</evidence>
<protein>
    <submittedName>
        <fullName evidence="18">Sodium-coupled neutral amino acid transporter 9 homolog</fullName>
    </submittedName>
</protein>
<comment type="similarity">
    <text evidence="14">Belongs to the amino acid/polyamine transporter 2 family. SLC38A9 subfamily.</text>
</comment>
<comment type="subcellular location">
    <subcellularLocation>
        <location evidence="1">Late endosome membrane</location>
        <topology evidence="1">Multi-pass membrane protein</topology>
    </subcellularLocation>
    <subcellularLocation>
        <location evidence="2">Lysosome membrane</location>
        <topology evidence="2">Multi-pass membrane protein</topology>
    </subcellularLocation>
</comment>
<evidence type="ECO:0000256" key="9">
    <source>
        <dbReference type="ARBA" id="ARBA00023053"/>
    </source>
</evidence>
<keyword evidence="4 15" id="KW-0812">Transmembrane</keyword>
<dbReference type="PANTHER" id="PTHR22950">
    <property type="entry name" value="AMINO ACID TRANSPORTER"/>
    <property type="match status" value="1"/>
</dbReference>
<feature type="domain" description="Amino acid transporter transmembrane" evidence="16">
    <location>
        <begin position="308"/>
        <end position="569"/>
    </location>
</feature>
<proteinExistence type="inferred from homology"/>
<accession>A0A1W4WSP1</accession>
<keyword evidence="11" id="KW-1015">Disulfide bond</keyword>
<dbReference type="AlphaFoldDB" id="A0A1W4WSP1"/>
<keyword evidence="13" id="KW-0458">Lysosome</keyword>
<name>A0A1W4WSP1_AGRPL</name>
<feature type="transmembrane region" description="Helical" evidence="15">
    <location>
        <begin position="219"/>
        <end position="239"/>
    </location>
</feature>
<dbReference type="Pfam" id="PF01490">
    <property type="entry name" value="Aa_trans"/>
    <property type="match status" value="2"/>
</dbReference>
<evidence type="ECO:0000256" key="15">
    <source>
        <dbReference type="SAM" id="Phobius"/>
    </source>
</evidence>
<feature type="transmembrane region" description="Helical" evidence="15">
    <location>
        <begin position="517"/>
        <end position="537"/>
    </location>
</feature>
<keyword evidence="7" id="KW-0029">Amino-acid transport</keyword>
<evidence type="ECO:0000256" key="11">
    <source>
        <dbReference type="ARBA" id="ARBA00023157"/>
    </source>
</evidence>
<gene>
    <name evidence="18" type="primary">LOC108735830</name>
</gene>
<evidence type="ECO:0000256" key="5">
    <source>
        <dbReference type="ARBA" id="ARBA00022723"/>
    </source>
</evidence>
<feature type="transmembrane region" description="Helical" evidence="15">
    <location>
        <begin position="332"/>
        <end position="355"/>
    </location>
</feature>
<feature type="transmembrane region" description="Helical" evidence="15">
    <location>
        <begin position="361"/>
        <end position="381"/>
    </location>
</feature>
<evidence type="ECO:0000256" key="10">
    <source>
        <dbReference type="ARBA" id="ARBA00023136"/>
    </source>
</evidence>
<dbReference type="Proteomes" id="UP000192223">
    <property type="component" value="Unplaced"/>
</dbReference>
<keyword evidence="5" id="KW-0479">Metal-binding</keyword>
<dbReference type="InterPro" id="IPR013057">
    <property type="entry name" value="AA_transpt_TM"/>
</dbReference>
<dbReference type="RefSeq" id="XP_018323512.1">
    <property type="nucleotide sequence ID" value="XM_018468010.2"/>
</dbReference>
<dbReference type="InParanoid" id="A0A1W4WSP1"/>
<evidence type="ECO:0000256" key="6">
    <source>
        <dbReference type="ARBA" id="ARBA00022753"/>
    </source>
</evidence>
<dbReference type="STRING" id="224129.A0A1W4WSP1"/>
<keyword evidence="9" id="KW-0915">Sodium</keyword>
<evidence type="ECO:0000256" key="1">
    <source>
        <dbReference type="ARBA" id="ARBA00004107"/>
    </source>
</evidence>
<reference evidence="18" key="1">
    <citation type="submission" date="2025-08" db="UniProtKB">
        <authorList>
            <consortium name="RefSeq"/>
        </authorList>
    </citation>
    <scope>IDENTIFICATION</scope>
    <source>
        <tissue evidence="18">Entire body</tissue>
    </source>
</reference>
<dbReference type="GO" id="GO:0005765">
    <property type="term" value="C:lysosomal membrane"/>
    <property type="evidence" value="ECO:0007669"/>
    <property type="project" value="UniProtKB-SubCell"/>
</dbReference>
<evidence type="ECO:0000256" key="12">
    <source>
        <dbReference type="ARBA" id="ARBA00023180"/>
    </source>
</evidence>
<dbReference type="GO" id="GO:0046872">
    <property type="term" value="F:metal ion binding"/>
    <property type="evidence" value="ECO:0007669"/>
    <property type="project" value="UniProtKB-KW"/>
</dbReference>
<feature type="transmembrane region" description="Helical" evidence="15">
    <location>
        <begin position="489"/>
        <end position="511"/>
    </location>
</feature>
<evidence type="ECO:0000256" key="13">
    <source>
        <dbReference type="ARBA" id="ARBA00023228"/>
    </source>
</evidence>